<protein>
    <submittedName>
        <fullName evidence="1">Uncharacterized protein</fullName>
    </submittedName>
</protein>
<keyword evidence="2" id="KW-1185">Reference proteome</keyword>
<organism evidence="1 2">
    <name type="scientific">Parachitinimonas caeni</name>
    <dbReference type="NCBI Taxonomy" id="3031301"/>
    <lineage>
        <taxon>Bacteria</taxon>
        <taxon>Pseudomonadati</taxon>
        <taxon>Pseudomonadota</taxon>
        <taxon>Betaproteobacteria</taxon>
        <taxon>Neisseriales</taxon>
        <taxon>Chitinibacteraceae</taxon>
        <taxon>Parachitinimonas</taxon>
    </lineage>
</organism>
<gene>
    <name evidence="1" type="ORF">PZA18_24805</name>
</gene>
<dbReference type="EMBL" id="JARRAF010000302">
    <property type="protein sequence ID" value="MDK2127261.1"/>
    <property type="molecule type" value="Genomic_DNA"/>
</dbReference>
<accession>A0ABT7E4N2</accession>
<feature type="non-terminal residue" evidence="1">
    <location>
        <position position="1"/>
    </location>
</feature>
<evidence type="ECO:0000313" key="1">
    <source>
        <dbReference type="EMBL" id="MDK2127261.1"/>
    </source>
</evidence>
<reference evidence="1" key="1">
    <citation type="submission" date="2023-03" db="EMBL/GenBank/DDBJ databases">
        <title>Chitinimonas shenzhenensis gen. nov., sp. nov., a novel member of family Burkholderiaceae isolated from activated sludge collected in Shen Zhen, China.</title>
        <authorList>
            <person name="Wang X."/>
        </authorList>
    </citation>
    <scope>NUCLEOTIDE SEQUENCE</scope>
    <source>
        <strain evidence="1">DQS-5</strain>
    </source>
</reference>
<feature type="non-terminal residue" evidence="1">
    <location>
        <position position="84"/>
    </location>
</feature>
<sequence length="84" mass="8328">GVQDLSGSVRQLPVLAGLGVVTAPVGGQQHALGGGAADPVDGHRLPPRQRQALAAEQFRHVGLGAGLQAEGQGFGVAPVAAYAQ</sequence>
<dbReference type="Proteomes" id="UP001172778">
    <property type="component" value="Unassembled WGS sequence"/>
</dbReference>
<dbReference type="RefSeq" id="WP_284103543.1">
    <property type="nucleotide sequence ID" value="NZ_JARRAF010000302.1"/>
</dbReference>
<name>A0ABT7E4N2_9NEIS</name>
<proteinExistence type="predicted"/>
<evidence type="ECO:0000313" key="2">
    <source>
        <dbReference type="Proteomes" id="UP001172778"/>
    </source>
</evidence>
<comment type="caution">
    <text evidence="1">The sequence shown here is derived from an EMBL/GenBank/DDBJ whole genome shotgun (WGS) entry which is preliminary data.</text>
</comment>